<feature type="transmembrane region" description="Helical" evidence="1">
    <location>
        <begin position="21"/>
        <end position="40"/>
    </location>
</feature>
<evidence type="ECO:0000313" key="2">
    <source>
        <dbReference type="EMBL" id="MEV0971071.1"/>
    </source>
</evidence>
<name>A0ABV3GI03_MICGL</name>
<gene>
    <name evidence="2" type="ORF">AB0I59_20780</name>
</gene>
<dbReference type="Proteomes" id="UP001551675">
    <property type="component" value="Unassembled WGS sequence"/>
</dbReference>
<accession>A0ABV3GI03</accession>
<organism evidence="2 3">
    <name type="scientific">Microtetraspora glauca</name>
    <dbReference type="NCBI Taxonomy" id="1996"/>
    <lineage>
        <taxon>Bacteria</taxon>
        <taxon>Bacillati</taxon>
        <taxon>Actinomycetota</taxon>
        <taxon>Actinomycetes</taxon>
        <taxon>Streptosporangiales</taxon>
        <taxon>Streptosporangiaceae</taxon>
        <taxon>Microtetraspora</taxon>
    </lineage>
</organism>
<sequence>MGLSRAQTTGKARTAVEGTSRWAVAALAGVAAAVAAGTVPDVIKSWLGDQRGFLTALCVVSAAVFAGINLWQQRSKGVGIVIALPRTNWRAPWSTQWAAAAVAHARRHHDSCFTVRRDIVAATPEDDAEAKATAREARVDAIEFACELVNVRLTELAEADPSTPVSLYVNAALPDAFELGARFKFNVHRRLRGVGASPHDDASADDRNAIADVVLPQRAEFARTDFFTAVRISGRLKDPLTPAEAVRAAKLATVIEEPEFGDVPDGGAVALVVHLADNPMMVAEALRAAREGCLDVNGRWERCRAALVVDGGPANIPESTGDFELVVRHVYGAWSAWIEARPEYVGLCPRLFITAPASVAFALGWLMGHKVTPVPHPYEAGEPCTSS</sequence>
<dbReference type="EMBL" id="JBFALK010000011">
    <property type="protein sequence ID" value="MEV0971071.1"/>
    <property type="molecule type" value="Genomic_DNA"/>
</dbReference>
<evidence type="ECO:0000313" key="3">
    <source>
        <dbReference type="Proteomes" id="UP001551675"/>
    </source>
</evidence>
<comment type="caution">
    <text evidence="2">The sequence shown here is derived from an EMBL/GenBank/DDBJ whole genome shotgun (WGS) entry which is preliminary data.</text>
</comment>
<feature type="transmembrane region" description="Helical" evidence="1">
    <location>
        <begin position="52"/>
        <end position="71"/>
    </location>
</feature>
<keyword evidence="1" id="KW-0472">Membrane</keyword>
<keyword evidence="1" id="KW-1133">Transmembrane helix</keyword>
<keyword evidence="3" id="KW-1185">Reference proteome</keyword>
<evidence type="ECO:0000256" key="1">
    <source>
        <dbReference type="SAM" id="Phobius"/>
    </source>
</evidence>
<protein>
    <recommendedName>
        <fullName evidence="4">SAVED domain-containing protein</fullName>
    </recommendedName>
</protein>
<dbReference type="RefSeq" id="WP_358135003.1">
    <property type="nucleotide sequence ID" value="NZ_JBFALK010000011.1"/>
</dbReference>
<evidence type="ECO:0008006" key="4">
    <source>
        <dbReference type="Google" id="ProtNLM"/>
    </source>
</evidence>
<proteinExistence type="predicted"/>
<reference evidence="2 3" key="1">
    <citation type="submission" date="2024-06" db="EMBL/GenBank/DDBJ databases">
        <title>The Natural Products Discovery Center: Release of the First 8490 Sequenced Strains for Exploring Actinobacteria Biosynthetic Diversity.</title>
        <authorList>
            <person name="Kalkreuter E."/>
            <person name="Kautsar S.A."/>
            <person name="Yang D."/>
            <person name="Bader C.D."/>
            <person name="Teijaro C.N."/>
            <person name="Fluegel L."/>
            <person name="Davis C.M."/>
            <person name="Simpson J.R."/>
            <person name="Lauterbach L."/>
            <person name="Steele A.D."/>
            <person name="Gui C."/>
            <person name="Meng S."/>
            <person name="Li G."/>
            <person name="Viehrig K."/>
            <person name="Ye F."/>
            <person name="Su P."/>
            <person name="Kiefer A.F."/>
            <person name="Nichols A."/>
            <person name="Cepeda A.J."/>
            <person name="Yan W."/>
            <person name="Fan B."/>
            <person name="Jiang Y."/>
            <person name="Adhikari A."/>
            <person name="Zheng C.-J."/>
            <person name="Schuster L."/>
            <person name="Cowan T.M."/>
            <person name="Smanski M.J."/>
            <person name="Chevrette M.G."/>
            <person name="De Carvalho L.P.S."/>
            <person name="Shen B."/>
        </authorList>
    </citation>
    <scope>NUCLEOTIDE SEQUENCE [LARGE SCALE GENOMIC DNA]</scope>
    <source>
        <strain evidence="2 3">NPDC050100</strain>
    </source>
</reference>
<keyword evidence="1" id="KW-0812">Transmembrane</keyword>